<evidence type="ECO:0000256" key="3">
    <source>
        <dbReference type="ARBA" id="ARBA00023125"/>
    </source>
</evidence>
<organism evidence="7 8">
    <name type="scientific">Brevundimonas vesicularis</name>
    <name type="common">Pseudomonas vesicularis</name>
    <dbReference type="NCBI Taxonomy" id="41276"/>
    <lineage>
        <taxon>Bacteria</taxon>
        <taxon>Pseudomonadati</taxon>
        <taxon>Pseudomonadota</taxon>
        <taxon>Alphaproteobacteria</taxon>
        <taxon>Caulobacterales</taxon>
        <taxon>Caulobacteraceae</taxon>
        <taxon>Brevundimonas</taxon>
    </lineage>
</organism>
<comment type="similarity">
    <text evidence="1">Belongs to the 'phage' integrase family.</text>
</comment>
<gene>
    <name evidence="7" type="ORF">HNP47_002088</name>
</gene>
<dbReference type="CDD" id="cd00801">
    <property type="entry name" value="INT_P4_C"/>
    <property type="match status" value="1"/>
</dbReference>
<feature type="region of interest" description="Disordered" evidence="5">
    <location>
        <begin position="79"/>
        <end position="100"/>
    </location>
</feature>
<dbReference type="InterPro" id="IPR002104">
    <property type="entry name" value="Integrase_catalytic"/>
</dbReference>
<dbReference type="RefSeq" id="WP_184279488.1">
    <property type="nucleotide sequence ID" value="NZ_JACHLJ010000002.1"/>
</dbReference>
<sequence length="440" mass="48625">MAKLLLTDKLVAGAKAGPGERLELWDLKTPGLCLRVTERGLKTFVLRYRSADGGQPRLKIGRFPQMSLRSARIEAGRIRSEVEGGHDPAAAKRNAKQKQAERPLTFEQLYDRYVEASRAGEWKPKGKRKREVTFDYEERLAARHIKPILGALPLDAVNRQMVKSLLRDMIAKGIGAQTNRCQALIRQVFAYGISEDLVQINPATGFAPFADQEPRQRIWSNDELKALWRTLNVEGALTDQQGRKTFVGRQLRIAIMLCALLLQRRSEIAGMAIAEVDLEDAVWRIPAARMKGGRAHAVPLPPYSIILIKEAIGLARKVGGKDAKLVFPNARHTETAIDPMSLSRGLARLSASSGVQGATLHDLRRTGATALTSERLGVSPFIRSKVLGHVTDTGGGASVSMVHYDTNEYLSERRKALTAWEARLLEIVGIDREAHLNDAA</sequence>
<dbReference type="AlphaFoldDB" id="A0A7W9FV09"/>
<evidence type="ECO:0000256" key="1">
    <source>
        <dbReference type="ARBA" id="ARBA00008857"/>
    </source>
</evidence>
<keyword evidence="2" id="KW-0229">DNA integration</keyword>
<dbReference type="InterPro" id="IPR013762">
    <property type="entry name" value="Integrase-like_cat_sf"/>
</dbReference>
<evidence type="ECO:0000313" key="7">
    <source>
        <dbReference type="EMBL" id="MBB5772084.1"/>
    </source>
</evidence>
<dbReference type="Pfam" id="PF22022">
    <property type="entry name" value="Phage_int_M"/>
    <property type="match status" value="1"/>
</dbReference>
<dbReference type="Gene3D" id="1.10.443.10">
    <property type="entry name" value="Intergrase catalytic core"/>
    <property type="match status" value="1"/>
</dbReference>
<dbReference type="Gene3D" id="1.10.150.130">
    <property type="match status" value="1"/>
</dbReference>
<dbReference type="SUPFAM" id="SSF56349">
    <property type="entry name" value="DNA breaking-rejoining enzymes"/>
    <property type="match status" value="1"/>
</dbReference>
<name>A0A7W9FV09_BREVE</name>
<dbReference type="GO" id="GO:0003677">
    <property type="term" value="F:DNA binding"/>
    <property type="evidence" value="ECO:0007669"/>
    <property type="project" value="UniProtKB-KW"/>
</dbReference>
<dbReference type="Pfam" id="PF00589">
    <property type="entry name" value="Phage_integrase"/>
    <property type="match status" value="1"/>
</dbReference>
<evidence type="ECO:0000256" key="4">
    <source>
        <dbReference type="ARBA" id="ARBA00023172"/>
    </source>
</evidence>
<dbReference type="InterPro" id="IPR050808">
    <property type="entry name" value="Phage_Integrase"/>
</dbReference>
<dbReference type="InterPro" id="IPR011010">
    <property type="entry name" value="DNA_brk_join_enz"/>
</dbReference>
<dbReference type="EMBL" id="JACHLJ010000002">
    <property type="protein sequence ID" value="MBB5772084.1"/>
    <property type="molecule type" value="Genomic_DNA"/>
</dbReference>
<proteinExistence type="inferred from homology"/>
<evidence type="ECO:0000256" key="2">
    <source>
        <dbReference type="ARBA" id="ARBA00022908"/>
    </source>
</evidence>
<dbReference type="Pfam" id="PF13356">
    <property type="entry name" value="Arm-DNA-bind_3"/>
    <property type="match status" value="1"/>
</dbReference>
<evidence type="ECO:0000259" key="6">
    <source>
        <dbReference type="PROSITE" id="PS51898"/>
    </source>
</evidence>
<keyword evidence="3" id="KW-0238">DNA-binding</keyword>
<comment type="caution">
    <text evidence="7">The sequence shown here is derived from an EMBL/GenBank/DDBJ whole genome shotgun (WGS) entry which is preliminary data.</text>
</comment>
<reference evidence="7 8" key="1">
    <citation type="submission" date="2020-08" db="EMBL/GenBank/DDBJ databases">
        <title>Functional genomics of gut bacteria from endangered species of beetles.</title>
        <authorList>
            <person name="Carlos-Shanley C."/>
        </authorList>
    </citation>
    <scope>NUCLEOTIDE SEQUENCE [LARGE SCALE GENOMIC DNA]</scope>
    <source>
        <strain evidence="7 8">S00192</strain>
    </source>
</reference>
<dbReference type="PANTHER" id="PTHR30629:SF2">
    <property type="entry name" value="PROPHAGE INTEGRASE INTS-RELATED"/>
    <property type="match status" value="1"/>
</dbReference>
<dbReference type="InterPro" id="IPR010998">
    <property type="entry name" value="Integrase_recombinase_N"/>
</dbReference>
<dbReference type="PANTHER" id="PTHR30629">
    <property type="entry name" value="PROPHAGE INTEGRASE"/>
    <property type="match status" value="1"/>
</dbReference>
<evidence type="ECO:0000313" key="8">
    <source>
        <dbReference type="Proteomes" id="UP000556201"/>
    </source>
</evidence>
<feature type="compositionally biased region" description="Basic and acidic residues" evidence="5">
    <location>
        <begin position="79"/>
        <end position="90"/>
    </location>
</feature>
<protein>
    <submittedName>
        <fullName evidence="7">Integrase</fullName>
    </submittedName>
</protein>
<accession>A0A7W9FV09</accession>
<dbReference type="InterPro" id="IPR025166">
    <property type="entry name" value="Integrase_DNA_bind_dom"/>
</dbReference>
<dbReference type="GO" id="GO:0006310">
    <property type="term" value="P:DNA recombination"/>
    <property type="evidence" value="ECO:0007669"/>
    <property type="project" value="UniProtKB-KW"/>
</dbReference>
<keyword evidence="4" id="KW-0233">DNA recombination</keyword>
<feature type="domain" description="Tyr recombinase" evidence="6">
    <location>
        <begin position="214"/>
        <end position="418"/>
    </location>
</feature>
<dbReference type="Gene3D" id="3.30.160.390">
    <property type="entry name" value="Integrase, DNA-binding domain"/>
    <property type="match status" value="1"/>
</dbReference>
<dbReference type="GO" id="GO:0015074">
    <property type="term" value="P:DNA integration"/>
    <property type="evidence" value="ECO:0007669"/>
    <property type="project" value="UniProtKB-KW"/>
</dbReference>
<dbReference type="InterPro" id="IPR038488">
    <property type="entry name" value="Integrase_DNA-bd_sf"/>
</dbReference>
<dbReference type="PROSITE" id="PS51898">
    <property type="entry name" value="TYR_RECOMBINASE"/>
    <property type="match status" value="1"/>
</dbReference>
<dbReference type="InterPro" id="IPR053876">
    <property type="entry name" value="Phage_int_M"/>
</dbReference>
<dbReference type="Proteomes" id="UP000556201">
    <property type="component" value="Unassembled WGS sequence"/>
</dbReference>
<evidence type="ECO:0000256" key="5">
    <source>
        <dbReference type="SAM" id="MobiDB-lite"/>
    </source>
</evidence>